<dbReference type="AlphaFoldDB" id="A0AAQ3XBF2"/>
<accession>A0AAQ3XBF2</accession>
<organism evidence="3 4">
    <name type="scientific">Paspalum notatum var. saurae</name>
    <dbReference type="NCBI Taxonomy" id="547442"/>
    <lineage>
        <taxon>Eukaryota</taxon>
        <taxon>Viridiplantae</taxon>
        <taxon>Streptophyta</taxon>
        <taxon>Embryophyta</taxon>
        <taxon>Tracheophyta</taxon>
        <taxon>Spermatophyta</taxon>
        <taxon>Magnoliopsida</taxon>
        <taxon>Liliopsida</taxon>
        <taxon>Poales</taxon>
        <taxon>Poaceae</taxon>
        <taxon>PACMAD clade</taxon>
        <taxon>Panicoideae</taxon>
        <taxon>Andropogonodae</taxon>
        <taxon>Paspaleae</taxon>
        <taxon>Paspalinae</taxon>
        <taxon>Paspalum</taxon>
    </lineage>
</organism>
<evidence type="ECO:0000313" key="4">
    <source>
        <dbReference type="Proteomes" id="UP001341281"/>
    </source>
</evidence>
<proteinExistence type="predicted"/>
<feature type="compositionally biased region" description="Low complexity" evidence="1">
    <location>
        <begin position="23"/>
        <end position="42"/>
    </location>
</feature>
<feature type="compositionally biased region" description="Polar residues" evidence="1">
    <location>
        <begin position="1"/>
        <end position="10"/>
    </location>
</feature>
<feature type="compositionally biased region" description="Acidic residues" evidence="1">
    <location>
        <begin position="43"/>
        <end position="60"/>
    </location>
</feature>
<dbReference type="EMBL" id="CP144752">
    <property type="protein sequence ID" value="WVZ90402.1"/>
    <property type="molecule type" value="Genomic_DNA"/>
</dbReference>
<dbReference type="InterPro" id="IPR004332">
    <property type="entry name" value="Transposase_MuDR"/>
</dbReference>
<dbReference type="Proteomes" id="UP001341281">
    <property type="component" value="Chromosome 08"/>
</dbReference>
<dbReference type="Pfam" id="PF03108">
    <property type="entry name" value="DBD_Tnp_Mut"/>
    <property type="match status" value="1"/>
</dbReference>
<gene>
    <name evidence="3" type="ORF">U9M48_036708</name>
</gene>
<sequence>MAMSGQSPDTSWLPAGIDPIRSTQLTTSEPTEPTTSHPTQPTNDDDDANDDNDANADYDDGYLANPQPHNEQVGVDEEGLYLTTHKAVSESESEFESKSKSDEDYEEEDGLIGKDPLPPVPIVSYDKDDPPMSVGSMYPNMQQFRLALTQHAFKYEFEFDTEKSDLGRLRACCSRKEEERTEWKIKDKHKVEVNYKRVYAGMVLAQTQLFGCWDSSFNNLYMFKKEVERSYPGSSVVIDHHTVDGKIRFNRMFFAMKPCIDGFLTRI</sequence>
<evidence type="ECO:0000256" key="1">
    <source>
        <dbReference type="SAM" id="MobiDB-lite"/>
    </source>
</evidence>
<name>A0AAQ3XBF2_PASNO</name>
<protein>
    <recommendedName>
        <fullName evidence="2">Transposase MuDR plant domain-containing protein</fullName>
    </recommendedName>
</protein>
<feature type="domain" description="Transposase MuDR plant" evidence="2">
    <location>
        <begin position="132"/>
        <end position="177"/>
    </location>
</feature>
<evidence type="ECO:0000259" key="2">
    <source>
        <dbReference type="Pfam" id="PF03108"/>
    </source>
</evidence>
<evidence type="ECO:0000313" key="3">
    <source>
        <dbReference type="EMBL" id="WVZ90402.1"/>
    </source>
</evidence>
<reference evidence="3 4" key="1">
    <citation type="submission" date="2024-02" db="EMBL/GenBank/DDBJ databases">
        <title>High-quality chromosome-scale genome assembly of Pensacola bahiagrass (Paspalum notatum Flugge var. saurae).</title>
        <authorList>
            <person name="Vega J.M."/>
            <person name="Podio M."/>
            <person name="Orjuela J."/>
            <person name="Siena L.A."/>
            <person name="Pessino S.C."/>
            <person name="Combes M.C."/>
            <person name="Mariac C."/>
            <person name="Albertini E."/>
            <person name="Pupilli F."/>
            <person name="Ortiz J.P.A."/>
            <person name="Leblanc O."/>
        </authorList>
    </citation>
    <scope>NUCLEOTIDE SEQUENCE [LARGE SCALE GENOMIC DNA]</scope>
    <source>
        <strain evidence="3">R1</strain>
        <tissue evidence="3">Leaf</tissue>
    </source>
</reference>
<feature type="region of interest" description="Disordered" evidence="1">
    <location>
        <begin position="1"/>
        <end position="120"/>
    </location>
</feature>
<keyword evidence="4" id="KW-1185">Reference proteome</keyword>